<dbReference type="InterPro" id="IPR006311">
    <property type="entry name" value="TAT_signal"/>
</dbReference>
<reference evidence="3" key="1">
    <citation type="submission" date="2019-04" db="EMBL/GenBank/DDBJ databases">
        <title>Draft genome sequence of Pseudonocardiaceae bacterium SL3-2-4.</title>
        <authorList>
            <person name="Ningsih F."/>
            <person name="Yokota A."/>
            <person name="Sakai Y."/>
            <person name="Nanatani K."/>
            <person name="Yabe S."/>
            <person name="Oetari A."/>
            <person name="Sjamsuridzal W."/>
        </authorList>
    </citation>
    <scope>NUCLEOTIDE SEQUENCE [LARGE SCALE GENOMIC DNA]</scope>
    <source>
        <strain evidence="3">SL3-2-4</strain>
    </source>
</reference>
<evidence type="ECO:0000313" key="3">
    <source>
        <dbReference type="Proteomes" id="UP000298860"/>
    </source>
</evidence>
<sequence>MGHFDRALGRRRFLTALVAAPTLTVAARLGADALAPAAAGAVVPSPAQPADLTDFGDLMAAATAAETSLLVLQVTTDNRVVFQLPRAEVGQGVTTALAMIVAEELDARLSDVDTPLSDARSDMGLAQSTGGSTSVRSLWDPVRQVAAAARARLVTAAAQQWNVDANTLTTHDTAVWSPDGRSASYGSLSAAAAKVLVPAVSTAPKSTSAYTVVGQPTTRVDARDIVTGKARYALDQPVAGALPTVVARPPTINGTVVSYDASTAKTMPGVVAVTQIPTGIAVTAQTFGQAMDAKAALNITWGAGTIDSVSDSDIQGNLAAATPPLAPVLTPYVEGTFNFAFVSHAAMEVLTAVADVRSGSAEVWTATKSPTGAQSAVASAVGLSTNQVTLHVVRGGGSFGRRLFYEPAVEAAQVSKAIGRPVRLMWTRNDDMRHGRLRPRSYHRVRAGYALGNVTTYQHQMASVTVDFSGSDTGTLLANDGYASPTIGTAFFGISEACPYNFGVVTEALTEVTYKMHTGSWRSVYSALARTAEEIIVDELARAMGQDPVAFRLQFLKTDAERAVVSKVASAGNWGQAMAAGTAQGVGFHQEYRSRAACLVNIDCTTSTPRVTRAVLAVDVGRPVNPKGLQAQAMSGLMDGIATVLYAGNHLKNGAVVEGSYADFHYPRQATAPRQVDVYVLPATGSTPGGAGELCVPAAAAAVANAYARATGTKPRNFPINF</sequence>
<dbReference type="InterPro" id="IPR037165">
    <property type="entry name" value="AldOxase/xan_DH_Mopterin-bd_sf"/>
</dbReference>
<name>A0A4D4IZB2_9PSEU</name>
<dbReference type="PANTHER" id="PTHR47495">
    <property type="entry name" value="ALDEHYDE DEHYDROGENASE"/>
    <property type="match status" value="1"/>
</dbReference>
<dbReference type="PANTHER" id="PTHR47495:SF1">
    <property type="entry name" value="BLL3820 PROTEIN"/>
    <property type="match status" value="1"/>
</dbReference>
<dbReference type="Gene3D" id="3.30.365.10">
    <property type="entry name" value="Aldehyde oxidase/xanthine dehydrogenase, molybdopterin binding domain"/>
    <property type="match status" value="4"/>
</dbReference>
<dbReference type="SMART" id="SM01008">
    <property type="entry name" value="Ald_Xan_dh_C"/>
    <property type="match status" value="1"/>
</dbReference>
<dbReference type="EMBL" id="BJFL01000004">
    <property type="protein sequence ID" value="GDY29591.1"/>
    <property type="molecule type" value="Genomic_DNA"/>
</dbReference>
<evidence type="ECO:0000259" key="1">
    <source>
        <dbReference type="SMART" id="SM01008"/>
    </source>
</evidence>
<dbReference type="InterPro" id="IPR046867">
    <property type="entry name" value="AldOxase/xan_DH_MoCoBD2"/>
</dbReference>
<dbReference type="SUPFAM" id="SSF56003">
    <property type="entry name" value="Molybdenum cofactor-binding domain"/>
    <property type="match status" value="2"/>
</dbReference>
<evidence type="ECO:0000313" key="2">
    <source>
        <dbReference type="EMBL" id="GDY29591.1"/>
    </source>
</evidence>
<dbReference type="OrthoDB" id="9767994at2"/>
<dbReference type="RefSeq" id="WP_137812776.1">
    <property type="nucleotide sequence ID" value="NZ_BJFL01000004.1"/>
</dbReference>
<dbReference type="Pfam" id="PF02738">
    <property type="entry name" value="MoCoBD_1"/>
    <property type="match status" value="1"/>
</dbReference>
<dbReference type="PROSITE" id="PS51318">
    <property type="entry name" value="TAT"/>
    <property type="match status" value="1"/>
</dbReference>
<dbReference type="GO" id="GO:0016491">
    <property type="term" value="F:oxidoreductase activity"/>
    <property type="evidence" value="ECO:0007669"/>
    <property type="project" value="InterPro"/>
</dbReference>
<keyword evidence="3" id="KW-1185">Reference proteome</keyword>
<organism evidence="2 3">
    <name type="scientific">Gandjariella thermophila</name>
    <dbReference type="NCBI Taxonomy" id="1931992"/>
    <lineage>
        <taxon>Bacteria</taxon>
        <taxon>Bacillati</taxon>
        <taxon>Actinomycetota</taxon>
        <taxon>Actinomycetes</taxon>
        <taxon>Pseudonocardiales</taxon>
        <taxon>Pseudonocardiaceae</taxon>
        <taxon>Gandjariella</taxon>
    </lineage>
</organism>
<dbReference type="InterPro" id="IPR012368">
    <property type="entry name" value="OxRdtase_Mopterin-bd_su_IorB"/>
</dbReference>
<dbReference type="InterPro" id="IPR052516">
    <property type="entry name" value="N-heterocyclic_Hydroxylase"/>
</dbReference>
<accession>A0A4D4IZB2</accession>
<dbReference type="AlphaFoldDB" id="A0A4D4IZB2"/>
<dbReference type="Gene3D" id="3.90.1170.50">
    <property type="entry name" value="Aldehyde oxidase/xanthine dehydrogenase, a/b hammerhead"/>
    <property type="match status" value="1"/>
</dbReference>
<comment type="caution">
    <text evidence="2">The sequence shown here is derived from an EMBL/GenBank/DDBJ whole genome shotgun (WGS) entry which is preliminary data.</text>
</comment>
<gene>
    <name evidence="2" type="ORF">GTS_12240</name>
</gene>
<dbReference type="Proteomes" id="UP000298860">
    <property type="component" value="Unassembled WGS sequence"/>
</dbReference>
<dbReference type="InterPro" id="IPR008274">
    <property type="entry name" value="AldOxase/xan_DH_MoCoBD1"/>
</dbReference>
<dbReference type="InterPro" id="IPR000674">
    <property type="entry name" value="Ald_Oxase/Xan_DH_a/b"/>
</dbReference>
<dbReference type="PIRSF" id="PIRSF036389">
    <property type="entry name" value="IOR_B"/>
    <property type="match status" value="1"/>
</dbReference>
<feature type="domain" description="Aldehyde oxidase/xanthine dehydrogenase a/b hammerhead" evidence="1">
    <location>
        <begin position="227"/>
        <end position="305"/>
    </location>
</feature>
<protein>
    <submittedName>
        <fullName evidence="2">Isoquinoline 1-oxidoreductase subunit beta</fullName>
    </submittedName>
</protein>
<proteinExistence type="predicted"/>
<dbReference type="Pfam" id="PF20256">
    <property type="entry name" value="MoCoBD_2"/>
    <property type="match status" value="2"/>
</dbReference>